<keyword evidence="4" id="KW-0808">Transferase</keyword>
<dbReference type="InterPro" id="IPR050297">
    <property type="entry name" value="LipidA_mod_glycosyltrf_83"/>
</dbReference>
<evidence type="ECO:0000259" key="9">
    <source>
        <dbReference type="Pfam" id="PF13231"/>
    </source>
</evidence>
<evidence type="ECO:0000313" key="10">
    <source>
        <dbReference type="EMBL" id="GAA4265758.1"/>
    </source>
</evidence>
<keyword evidence="6 8" id="KW-1133">Transmembrane helix</keyword>
<dbReference type="InterPro" id="IPR038731">
    <property type="entry name" value="RgtA/B/C-like"/>
</dbReference>
<feature type="transmembrane region" description="Helical" evidence="8">
    <location>
        <begin position="35"/>
        <end position="57"/>
    </location>
</feature>
<keyword evidence="11" id="KW-1185">Reference proteome</keyword>
<feature type="transmembrane region" description="Helical" evidence="8">
    <location>
        <begin position="108"/>
        <end position="125"/>
    </location>
</feature>
<dbReference type="PANTHER" id="PTHR33908">
    <property type="entry name" value="MANNOSYLTRANSFERASE YKCB-RELATED"/>
    <property type="match status" value="1"/>
</dbReference>
<reference evidence="11" key="1">
    <citation type="journal article" date="2019" name="Int. J. Syst. Evol. Microbiol.">
        <title>The Global Catalogue of Microorganisms (GCM) 10K type strain sequencing project: providing services to taxonomists for standard genome sequencing and annotation.</title>
        <authorList>
            <consortium name="The Broad Institute Genomics Platform"/>
            <consortium name="The Broad Institute Genome Sequencing Center for Infectious Disease"/>
            <person name="Wu L."/>
            <person name="Ma J."/>
        </authorList>
    </citation>
    <scope>NUCLEOTIDE SEQUENCE [LARGE SCALE GENOMIC DNA]</scope>
    <source>
        <strain evidence="11">JCM 17442</strain>
    </source>
</reference>
<accession>A0ABP8E0M8</accession>
<feature type="domain" description="Glycosyltransferase RgtA/B/C/D-like" evidence="9">
    <location>
        <begin position="96"/>
        <end position="242"/>
    </location>
</feature>
<evidence type="ECO:0000256" key="1">
    <source>
        <dbReference type="ARBA" id="ARBA00004651"/>
    </source>
</evidence>
<feature type="transmembrane region" description="Helical" evidence="8">
    <location>
        <begin position="344"/>
        <end position="363"/>
    </location>
</feature>
<keyword evidence="7 8" id="KW-0472">Membrane</keyword>
<keyword evidence="2" id="KW-1003">Cell membrane</keyword>
<evidence type="ECO:0000256" key="4">
    <source>
        <dbReference type="ARBA" id="ARBA00022679"/>
    </source>
</evidence>
<dbReference type="RefSeq" id="WP_344794400.1">
    <property type="nucleotide sequence ID" value="NZ_BAABAU010000001.1"/>
</dbReference>
<comment type="subcellular location">
    <subcellularLocation>
        <location evidence="1">Cell membrane</location>
        <topology evidence="1">Multi-pass membrane protein</topology>
    </subcellularLocation>
</comment>
<evidence type="ECO:0000256" key="6">
    <source>
        <dbReference type="ARBA" id="ARBA00022989"/>
    </source>
</evidence>
<feature type="transmembrane region" description="Helical" evidence="8">
    <location>
        <begin position="156"/>
        <end position="175"/>
    </location>
</feature>
<keyword evidence="5 8" id="KW-0812">Transmembrane</keyword>
<feature type="transmembrane region" description="Helical" evidence="8">
    <location>
        <begin position="187"/>
        <end position="214"/>
    </location>
</feature>
<organism evidence="10 11">
    <name type="scientific">Frondihabitans peucedani</name>
    <dbReference type="NCBI Taxonomy" id="598626"/>
    <lineage>
        <taxon>Bacteria</taxon>
        <taxon>Bacillati</taxon>
        <taxon>Actinomycetota</taxon>
        <taxon>Actinomycetes</taxon>
        <taxon>Micrococcales</taxon>
        <taxon>Microbacteriaceae</taxon>
        <taxon>Frondihabitans</taxon>
    </lineage>
</organism>
<evidence type="ECO:0000256" key="7">
    <source>
        <dbReference type="ARBA" id="ARBA00023136"/>
    </source>
</evidence>
<evidence type="ECO:0000256" key="8">
    <source>
        <dbReference type="SAM" id="Phobius"/>
    </source>
</evidence>
<feature type="transmembrane region" description="Helical" evidence="8">
    <location>
        <begin position="226"/>
        <end position="245"/>
    </location>
</feature>
<evidence type="ECO:0000313" key="11">
    <source>
        <dbReference type="Proteomes" id="UP001501594"/>
    </source>
</evidence>
<feature type="transmembrane region" description="Helical" evidence="8">
    <location>
        <begin position="131"/>
        <end position="149"/>
    </location>
</feature>
<dbReference type="EMBL" id="BAABAU010000001">
    <property type="protein sequence ID" value="GAA4265758.1"/>
    <property type="molecule type" value="Genomic_DNA"/>
</dbReference>
<dbReference type="Pfam" id="PF13231">
    <property type="entry name" value="PMT_2"/>
    <property type="match status" value="1"/>
</dbReference>
<dbReference type="Proteomes" id="UP001501594">
    <property type="component" value="Unassembled WGS sequence"/>
</dbReference>
<feature type="transmembrane region" description="Helical" evidence="8">
    <location>
        <begin position="313"/>
        <end position="338"/>
    </location>
</feature>
<name>A0ABP8E0M8_9MICO</name>
<sequence length="525" mass="56025">MPTSAIPLPPPSGATPGILRLRSTRPGRAGSERRIAWLFGLVAALVSFAGSWIPSFWGDEAASVLSAERPLPSLFRMLGHVDAVHGAYYLGLHAWIDVFGASPLSVRLPSALVTGVLTAGVYFLVRELRTRRFAVAAAVVVAILPRVTYFGGEARSYAFGAAVAVWAVFVLVRLVEGRATGRRWWVLYGVLMAAGVYTFLYFGLLVVVHAVVLLQARASRQTFRAWAVASGAAVVAASPVLVFGLSQHGQVSFLARSRASSVPSVLISTWFGTVWFAVLGWGLIVVAVGFLVADVVRDRRVASAGGGGAGRPVSLTVLALAWLLIPLGILLAGNLVVADFTPRYVSYSAPAAAILLATGVVRLAGALTRTRREALVLAGALLAVVAVAAVPGYVGQRTPYAKHDTGWQSVSRVVGAHAAPGDAVVFDESTPTWMRPRLALTTYPDGFRGLRDVTLETPFAEADWWSSTAYTVDRAVALGRFDGVTRVWVVEARTDDYGLEPLARIGFERVAWYPAHGATVVELRR</sequence>
<comment type="caution">
    <text evidence="10">The sequence shown here is derived from an EMBL/GenBank/DDBJ whole genome shotgun (WGS) entry which is preliminary data.</text>
</comment>
<evidence type="ECO:0000256" key="5">
    <source>
        <dbReference type="ARBA" id="ARBA00022692"/>
    </source>
</evidence>
<protein>
    <submittedName>
        <fullName evidence="10">Glycosyltransferase family 39 protein</fullName>
    </submittedName>
</protein>
<evidence type="ECO:0000256" key="2">
    <source>
        <dbReference type="ARBA" id="ARBA00022475"/>
    </source>
</evidence>
<gene>
    <name evidence="10" type="ORF">GCM10022256_13700</name>
</gene>
<proteinExistence type="predicted"/>
<dbReference type="PANTHER" id="PTHR33908:SF3">
    <property type="entry name" value="UNDECAPRENYL PHOSPHATE-ALPHA-4-AMINO-4-DEOXY-L-ARABINOSE ARABINOSYL TRANSFERASE"/>
    <property type="match status" value="1"/>
</dbReference>
<feature type="transmembrane region" description="Helical" evidence="8">
    <location>
        <begin position="375"/>
        <end position="394"/>
    </location>
</feature>
<keyword evidence="3" id="KW-0328">Glycosyltransferase</keyword>
<feature type="transmembrane region" description="Helical" evidence="8">
    <location>
        <begin position="265"/>
        <end position="292"/>
    </location>
</feature>
<evidence type="ECO:0000256" key="3">
    <source>
        <dbReference type="ARBA" id="ARBA00022676"/>
    </source>
</evidence>